<sequence>MDQQSPDIKELLLLYNNAIQIKKRAEKKLIRFTNCLSELDRRNCGVEIIEQINVVRQQIKEERKNQAEQTVRNSYVQMQNQMDKSSLILKQKLQEKELQLESMELEYKCQIQQQQQIINHLNIQIEEVKDYNQEQIFCLTQKNQQLLNLIQDLNNQIAELKQILEHYQNEEFKYQNNNNSSIRVSQNSQMLQNIKKLGSQDYNHTIESMDQCQFETLASEVKYQETCENFDEEILLGSYNQCSESKDLQSPIKIQDQKINPNQINELTFTIEELKEQLQNLQFEKQRLIDNLKENQENFDSIILNTQQNQNNLNNQINDLIQSNQELFTKEQILQTQVQEQINQIEILTGQLVTSKQLLNKNDETISKFKQEQEITKSQILLFKEQLEIIPKLEQEIKHHQLIIQDYENQILSSTVKRSELDDKLNQQHINQEKFKTCELDLTKLIQDLNSQLTEFQIKYQVLEQENIKQQQQIILLNEQKNKQQLQFEDLKQKYCQIQQDKIEQGFYKEKEEDVTKQSEQNKIQNYNLQSEINQLKIDKEELIKQNNSKDLLIQLQQQLENQYKVLEEQHKNAKKQYQDECNKITEYYKQEIKLMQEQLIRNSENIKQYSPVNDISQDDKYKEYINRLNDELRQSKLQIAQSSTINNQLKQQQKDLVLKLQSMLKLTPAVDQDLNDLILIIESNLSSCQSSPVRQSFKRTSMIDTTKMLMNKSRLSFGSNRGSVQVSQKQLSDNGYRNSLNIQKVPQSSQSNTDLQKILDDVSDQDIIQQ</sequence>
<keyword evidence="3" id="KW-1185">Reference proteome</keyword>
<protein>
    <submittedName>
        <fullName evidence="2">Uncharacterized protein</fullName>
    </submittedName>
</protein>
<dbReference type="AlphaFoldDB" id="A0A8S1XAL0"/>
<comment type="caution">
    <text evidence="2">The sequence shown here is derived from an EMBL/GenBank/DDBJ whole genome shotgun (WGS) entry which is preliminary data.</text>
</comment>
<feature type="coiled-coil region" evidence="1">
    <location>
        <begin position="526"/>
        <end position="584"/>
    </location>
</feature>
<evidence type="ECO:0000313" key="2">
    <source>
        <dbReference type="EMBL" id="CAD8198246.1"/>
    </source>
</evidence>
<organism evidence="2 3">
    <name type="scientific">Paramecium pentaurelia</name>
    <dbReference type="NCBI Taxonomy" id="43138"/>
    <lineage>
        <taxon>Eukaryota</taxon>
        <taxon>Sar</taxon>
        <taxon>Alveolata</taxon>
        <taxon>Ciliophora</taxon>
        <taxon>Intramacronucleata</taxon>
        <taxon>Oligohymenophorea</taxon>
        <taxon>Peniculida</taxon>
        <taxon>Parameciidae</taxon>
        <taxon>Paramecium</taxon>
    </lineage>
</organism>
<keyword evidence="1" id="KW-0175">Coiled coil</keyword>
<name>A0A8S1XAL0_9CILI</name>
<dbReference type="Proteomes" id="UP000689195">
    <property type="component" value="Unassembled WGS sequence"/>
</dbReference>
<dbReference type="EMBL" id="CAJJDO010000118">
    <property type="protein sequence ID" value="CAD8198246.1"/>
    <property type="molecule type" value="Genomic_DNA"/>
</dbReference>
<gene>
    <name evidence="2" type="ORF">PPENT_87.1.T1180031</name>
</gene>
<feature type="coiled-coil region" evidence="1">
    <location>
        <begin position="264"/>
        <end position="323"/>
    </location>
</feature>
<proteinExistence type="predicted"/>
<evidence type="ECO:0000256" key="1">
    <source>
        <dbReference type="SAM" id="Coils"/>
    </source>
</evidence>
<reference evidence="2" key="1">
    <citation type="submission" date="2021-01" db="EMBL/GenBank/DDBJ databases">
        <authorList>
            <consortium name="Genoscope - CEA"/>
            <person name="William W."/>
        </authorList>
    </citation>
    <scope>NUCLEOTIDE SEQUENCE</scope>
</reference>
<evidence type="ECO:0000313" key="3">
    <source>
        <dbReference type="Proteomes" id="UP000689195"/>
    </source>
</evidence>
<feature type="coiled-coil region" evidence="1">
    <location>
        <begin position="446"/>
        <end position="494"/>
    </location>
</feature>
<feature type="coiled-coil region" evidence="1">
    <location>
        <begin position="8"/>
        <end position="177"/>
    </location>
</feature>
<accession>A0A8S1XAL0</accession>